<comment type="caution">
    <text evidence="1">The sequence shown here is derived from an EMBL/GenBank/DDBJ whole genome shotgun (WGS) entry which is preliminary data.</text>
</comment>
<dbReference type="AlphaFoldDB" id="A0AAW0GFJ6"/>
<gene>
    <name evidence="1" type="ORF">QCA50_003948</name>
</gene>
<protein>
    <submittedName>
        <fullName evidence="1">Uncharacterized protein</fullName>
    </submittedName>
</protein>
<name>A0AAW0GFJ6_9APHY</name>
<dbReference type="Proteomes" id="UP001385951">
    <property type="component" value="Unassembled WGS sequence"/>
</dbReference>
<accession>A0AAW0GFJ6</accession>
<organism evidence="1 2">
    <name type="scientific">Cerrena zonata</name>
    <dbReference type="NCBI Taxonomy" id="2478898"/>
    <lineage>
        <taxon>Eukaryota</taxon>
        <taxon>Fungi</taxon>
        <taxon>Dikarya</taxon>
        <taxon>Basidiomycota</taxon>
        <taxon>Agaricomycotina</taxon>
        <taxon>Agaricomycetes</taxon>
        <taxon>Polyporales</taxon>
        <taxon>Cerrenaceae</taxon>
        <taxon>Cerrena</taxon>
    </lineage>
</organism>
<evidence type="ECO:0000313" key="2">
    <source>
        <dbReference type="Proteomes" id="UP001385951"/>
    </source>
</evidence>
<sequence>MSPNNDERNAGGALNMEHEIYHEKVYNTKSEPMVFRTSFMLIPNITKRQKV</sequence>
<dbReference type="EMBL" id="JASBNA010000004">
    <property type="protein sequence ID" value="KAK7692323.1"/>
    <property type="molecule type" value="Genomic_DNA"/>
</dbReference>
<keyword evidence="2" id="KW-1185">Reference proteome</keyword>
<proteinExistence type="predicted"/>
<evidence type="ECO:0000313" key="1">
    <source>
        <dbReference type="EMBL" id="KAK7692323.1"/>
    </source>
</evidence>
<reference evidence="1 2" key="1">
    <citation type="submission" date="2022-09" db="EMBL/GenBank/DDBJ databases">
        <authorList>
            <person name="Palmer J.M."/>
        </authorList>
    </citation>
    <scope>NUCLEOTIDE SEQUENCE [LARGE SCALE GENOMIC DNA]</scope>
    <source>
        <strain evidence="1 2">DSM 7382</strain>
    </source>
</reference>